<comment type="subcellular location">
    <subcellularLocation>
        <location evidence="1">Cytoplasm</location>
        <location evidence="1">Cytoskeleton</location>
    </subcellularLocation>
</comment>
<organism evidence="8 9">
    <name type="scientific">Ilex paraguariensis</name>
    <name type="common">yerba mate</name>
    <dbReference type="NCBI Taxonomy" id="185542"/>
    <lineage>
        <taxon>Eukaryota</taxon>
        <taxon>Viridiplantae</taxon>
        <taxon>Streptophyta</taxon>
        <taxon>Embryophyta</taxon>
        <taxon>Tracheophyta</taxon>
        <taxon>Spermatophyta</taxon>
        <taxon>Magnoliopsida</taxon>
        <taxon>eudicotyledons</taxon>
        <taxon>Gunneridae</taxon>
        <taxon>Pentapetalae</taxon>
        <taxon>asterids</taxon>
        <taxon>campanulids</taxon>
        <taxon>Aquifoliales</taxon>
        <taxon>Aquifoliaceae</taxon>
        <taxon>Ilex</taxon>
    </lineage>
</organism>
<dbReference type="EMBL" id="CAUOFW020003645">
    <property type="protein sequence ID" value="CAK9161216.1"/>
    <property type="molecule type" value="Genomic_DNA"/>
</dbReference>
<dbReference type="GO" id="GO:0005874">
    <property type="term" value="C:microtubule"/>
    <property type="evidence" value="ECO:0007669"/>
    <property type="project" value="UniProtKB-KW"/>
</dbReference>
<proteinExistence type="inferred from homology"/>
<evidence type="ECO:0000259" key="7">
    <source>
        <dbReference type="Pfam" id="PF06886"/>
    </source>
</evidence>
<comment type="caution">
    <text evidence="8">The sequence shown here is derived from an EMBL/GenBank/DDBJ whole genome shotgun (WGS) entry which is preliminary data.</text>
</comment>
<feature type="region of interest" description="Disordered" evidence="6">
    <location>
        <begin position="18"/>
        <end position="44"/>
    </location>
</feature>
<keyword evidence="5" id="KW-0206">Cytoskeleton</keyword>
<accession>A0ABC8SZD7</accession>
<sequence>MEEEKALKQLRRTLVPHARPVPNFNHPFLPQKSSKEITKPKSPKLRVIRRKEERRKFVCDMKATSSAAFNMR</sequence>
<evidence type="ECO:0000256" key="2">
    <source>
        <dbReference type="ARBA" id="ARBA00005885"/>
    </source>
</evidence>
<dbReference type="Proteomes" id="UP001642360">
    <property type="component" value="Unassembled WGS sequence"/>
</dbReference>
<dbReference type="InterPro" id="IPR027329">
    <property type="entry name" value="TPX2_C"/>
</dbReference>
<comment type="similarity">
    <text evidence="2">Belongs to the TPX2 family.</text>
</comment>
<evidence type="ECO:0000256" key="5">
    <source>
        <dbReference type="ARBA" id="ARBA00023212"/>
    </source>
</evidence>
<keyword evidence="3" id="KW-0963">Cytoplasm</keyword>
<evidence type="ECO:0000256" key="3">
    <source>
        <dbReference type="ARBA" id="ARBA00022490"/>
    </source>
</evidence>
<gene>
    <name evidence="8" type="ORF">ILEXP_LOCUS30006</name>
</gene>
<keyword evidence="9" id="KW-1185">Reference proteome</keyword>
<evidence type="ECO:0000313" key="8">
    <source>
        <dbReference type="EMBL" id="CAK9161216.1"/>
    </source>
</evidence>
<evidence type="ECO:0000313" key="9">
    <source>
        <dbReference type="Proteomes" id="UP001642360"/>
    </source>
</evidence>
<dbReference type="AlphaFoldDB" id="A0ABC8SZD7"/>
<dbReference type="Pfam" id="PF06886">
    <property type="entry name" value="TPX2"/>
    <property type="match status" value="1"/>
</dbReference>
<reference evidence="8 9" key="1">
    <citation type="submission" date="2024-02" db="EMBL/GenBank/DDBJ databases">
        <authorList>
            <person name="Vignale AGUSTIN F."/>
            <person name="Sosa J E."/>
            <person name="Modenutti C."/>
        </authorList>
    </citation>
    <scope>NUCLEOTIDE SEQUENCE [LARGE SCALE GENOMIC DNA]</scope>
</reference>
<evidence type="ECO:0000256" key="1">
    <source>
        <dbReference type="ARBA" id="ARBA00004245"/>
    </source>
</evidence>
<feature type="domain" description="TPX2 C-terminal" evidence="7">
    <location>
        <begin position="1"/>
        <end position="39"/>
    </location>
</feature>
<evidence type="ECO:0000256" key="4">
    <source>
        <dbReference type="ARBA" id="ARBA00022701"/>
    </source>
</evidence>
<protein>
    <recommendedName>
        <fullName evidence="7">TPX2 C-terminal domain-containing protein</fullName>
    </recommendedName>
</protein>
<name>A0ABC8SZD7_9AQUA</name>
<evidence type="ECO:0000256" key="6">
    <source>
        <dbReference type="SAM" id="MobiDB-lite"/>
    </source>
</evidence>
<keyword evidence="4" id="KW-0493">Microtubule</keyword>